<protein>
    <submittedName>
        <fullName evidence="1">Uncharacterized protein</fullName>
    </submittedName>
</protein>
<dbReference type="EMBL" id="JARKIE010000197">
    <property type="protein sequence ID" value="KAJ7668097.1"/>
    <property type="molecule type" value="Genomic_DNA"/>
</dbReference>
<proteinExistence type="predicted"/>
<name>A0AAD7CXD0_MYCRO</name>
<organism evidence="1 2">
    <name type="scientific">Mycena rosella</name>
    <name type="common">Pink bonnet</name>
    <name type="synonym">Agaricus rosellus</name>
    <dbReference type="NCBI Taxonomy" id="1033263"/>
    <lineage>
        <taxon>Eukaryota</taxon>
        <taxon>Fungi</taxon>
        <taxon>Dikarya</taxon>
        <taxon>Basidiomycota</taxon>
        <taxon>Agaricomycotina</taxon>
        <taxon>Agaricomycetes</taxon>
        <taxon>Agaricomycetidae</taxon>
        <taxon>Agaricales</taxon>
        <taxon>Marasmiineae</taxon>
        <taxon>Mycenaceae</taxon>
        <taxon>Mycena</taxon>
    </lineage>
</organism>
<keyword evidence="2" id="KW-1185">Reference proteome</keyword>
<comment type="caution">
    <text evidence="1">The sequence shown here is derived from an EMBL/GenBank/DDBJ whole genome shotgun (WGS) entry which is preliminary data.</text>
</comment>
<evidence type="ECO:0000313" key="1">
    <source>
        <dbReference type="EMBL" id="KAJ7668097.1"/>
    </source>
</evidence>
<sequence>MEDESPNTLQFPDARRFSRVLSPRTPTQGNRDLLLPSNYTVDEHGFQRAFKAAGEKPNALENSWLSYLSLERLSCDPLASFLNECVAQGDQALKAVGLRGQWYDNQLFIYDKDPKDGTVKPNVCEGNGFWHPLAEGSERFQIRLPVEVKNNWAQVIEQATIHARCLLSANPSRTFAPVLAFNQHSQELKFLIFHRGGLISHVSCNLAEPLGRT</sequence>
<gene>
    <name evidence="1" type="ORF">B0H17DRAFT_1088177</name>
</gene>
<evidence type="ECO:0000313" key="2">
    <source>
        <dbReference type="Proteomes" id="UP001221757"/>
    </source>
</evidence>
<accession>A0AAD7CXD0</accession>
<dbReference type="Proteomes" id="UP001221757">
    <property type="component" value="Unassembled WGS sequence"/>
</dbReference>
<dbReference type="AlphaFoldDB" id="A0AAD7CXD0"/>
<reference evidence="1" key="1">
    <citation type="submission" date="2023-03" db="EMBL/GenBank/DDBJ databases">
        <title>Massive genome expansion in bonnet fungi (Mycena s.s.) driven by repeated elements and novel gene families across ecological guilds.</title>
        <authorList>
            <consortium name="Lawrence Berkeley National Laboratory"/>
            <person name="Harder C.B."/>
            <person name="Miyauchi S."/>
            <person name="Viragh M."/>
            <person name="Kuo A."/>
            <person name="Thoen E."/>
            <person name="Andreopoulos B."/>
            <person name="Lu D."/>
            <person name="Skrede I."/>
            <person name="Drula E."/>
            <person name="Henrissat B."/>
            <person name="Morin E."/>
            <person name="Kohler A."/>
            <person name="Barry K."/>
            <person name="LaButti K."/>
            <person name="Morin E."/>
            <person name="Salamov A."/>
            <person name="Lipzen A."/>
            <person name="Mereny Z."/>
            <person name="Hegedus B."/>
            <person name="Baldrian P."/>
            <person name="Stursova M."/>
            <person name="Weitz H."/>
            <person name="Taylor A."/>
            <person name="Grigoriev I.V."/>
            <person name="Nagy L.G."/>
            <person name="Martin F."/>
            <person name="Kauserud H."/>
        </authorList>
    </citation>
    <scope>NUCLEOTIDE SEQUENCE</scope>
    <source>
        <strain evidence="1">CBHHK067</strain>
    </source>
</reference>